<organism evidence="2 3">
    <name type="scientific">Aegilops tauschii subsp. strangulata</name>
    <name type="common">Goatgrass</name>
    <dbReference type="NCBI Taxonomy" id="200361"/>
    <lineage>
        <taxon>Eukaryota</taxon>
        <taxon>Viridiplantae</taxon>
        <taxon>Streptophyta</taxon>
        <taxon>Embryophyta</taxon>
        <taxon>Tracheophyta</taxon>
        <taxon>Spermatophyta</taxon>
        <taxon>Magnoliopsida</taxon>
        <taxon>Liliopsida</taxon>
        <taxon>Poales</taxon>
        <taxon>Poaceae</taxon>
        <taxon>BOP clade</taxon>
        <taxon>Pooideae</taxon>
        <taxon>Triticodae</taxon>
        <taxon>Triticeae</taxon>
        <taxon>Triticinae</taxon>
        <taxon>Aegilops</taxon>
    </lineage>
</organism>
<feature type="domain" description="CRC" evidence="1">
    <location>
        <begin position="26"/>
        <end position="44"/>
    </location>
</feature>
<dbReference type="EnsemblPlants" id="AET1Gv20809800.3">
    <property type="protein sequence ID" value="AET1Gv20809800.3"/>
    <property type="gene ID" value="AET1Gv20809800"/>
</dbReference>
<evidence type="ECO:0000313" key="3">
    <source>
        <dbReference type="Proteomes" id="UP000015105"/>
    </source>
</evidence>
<reference evidence="3" key="1">
    <citation type="journal article" date="2014" name="Science">
        <title>Ancient hybridizations among the ancestral genomes of bread wheat.</title>
        <authorList>
            <consortium name="International Wheat Genome Sequencing Consortium,"/>
            <person name="Marcussen T."/>
            <person name="Sandve S.R."/>
            <person name="Heier L."/>
            <person name="Spannagl M."/>
            <person name="Pfeifer M."/>
            <person name="Jakobsen K.S."/>
            <person name="Wulff B.B."/>
            <person name="Steuernagel B."/>
            <person name="Mayer K.F."/>
            <person name="Olsen O.A."/>
        </authorList>
    </citation>
    <scope>NUCLEOTIDE SEQUENCE [LARGE SCALE GENOMIC DNA]</scope>
    <source>
        <strain evidence="3">cv. AL8/78</strain>
    </source>
</reference>
<sequence length="70" mass="8017">MYIFKQSLVFLSCKLAEGPPVGKHTKGCHFKRSECLKKYCECFNLVFYVQRTAVSPSGTLCMHIICRILL</sequence>
<dbReference type="Pfam" id="PF03638">
    <property type="entry name" value="TCR"/>
    <property type="match status" value="1"/>
</dbReference>
<protein>
    <recommendedName>
        <fullName evidence="1">CRC domain-containing protein</fullName>
    </recommendedName>
</protein>
<reference evidence="2" key="4">
    <citation type="submission" date="2019-03" db="UniProtKB">
        <authorList>
            <consortium name="EnsemblPlants"/>
        </authorList>
    </citation>
    <scope>IDENTIFICATION</scope>
</reference>
<keyword evidence="3" id="KW-1185">Reference proteome</keyword>
<dbReference type="InterPro" id="IPR005172">
    <property type="entry name" value="CRC"/>
</dbReference>
<proteinExistence type="predicted"/>
<reference evidence="3" key="2">
    <citation type="journal article" date="2017" name="Nat. Plants">
        <title>The Aegilops tauschii genome reveals multiple impacts of transposons.</title>
        <authorList>
            <person name="Zhao G."/>
            <person name="Zou C."/>
            <person name="Li K."/>
            <person name="Wang K."/>
            <person name="Li T."/>
            <person name="Gao L."/>
            <person name="Zhang X."/>
            <person name="Wang H."/>
            <person name="Yang Z."/>
            <person name="Liu X."/>
            <person name="Jiang W."/>
            <person name="Mao L."/>
            <person name="Kong X."/>
            <person name="Jiao Y."/>
            <person name="Jia J."/>
        </authorList>
    </citation>
    <scope>NUCLEOTIDE SEQUENCE [LARGE SCALE GENOMIC DNA]</scope>
    <source>
        <strain evidence="3">cv. AL8/78</strain>
    </source>
</reference>
<reference evidence="2" key="3">
    <citation type="journal article" date="2017" name="Nature">
        <title>Genome sequence of the progenitor of the wheat D genome Aegilops tauschii.</title>
        <authorList>
            <person name="Luo M.C."/>
            <person name="Gu Y.Q."/>
            <person name="Puiu D."/>
            <person name="Wang H."/>
            <person name="Twardziok S.O."/>
            <person name="Deal K.R."/>
            <person name="Huo N."/>
            <person name="Zhu T."/>
            <person name="Wang L."/>
            <person name="Wang Y."/>
            <person name="McGuire P.E."/>
            <person name="Liu S."/>
            <person name="Long H."/>
            <person name="Ramasamy R.K."/>
            <person name="Rodriguez J.C."/>
            <person name="Van S.L."/>
            <person name="Yuan L."/>
            <person name="Wang Z."/>
            <person name="Xia Z."/>
            <person name="Xiao L."/>
            <person name="Anderson O.D."/>
            <person name="Ouyang S."/>
            <person name="Liang Y."/>
            <person name="Zimin A.V."/>
            <person name="Pertea G."/>
            <person name="Qi P."/>
            <person name="Bennetzen J.L."/>
            <person name="Dai X."/>
            <person name="Dawson M.W."/>
            <person name="Muller H.G."/>
            <person name="Kugler K."/>
            <person name="Rivarola-Duarte L."/>
            <person name="Spannagl M."/>
            <person name="Mayer K.F.X."/>
            <person name="Lu F.H."/>
            <person name="Bevan M.W."/>
            <person name="Leroy P."/>
            <person name="Li P."/>
            <person name="You F.M."/>
            <person name="Sun Q."/>
            <person name="Liu Z."/>
            <person name="Lyons E."/>
            <person name="Wicker T."/>
            <person name="Salzberg S.L."/>
            <person name="Devos K.M."/>
            <person name="Dvorak J."/>
        </authorList>
    </citation>
    <scope>NUCLEOTIDE SEQUENCE [LARGE SCALE GENOMIC DNA]</scope>
    <source>
        <strain evidence="2">cv. AL8/78</strain>
    </source>
</reference>
<dbReference type="EnsemblPlants" id="AET1Gv20809800.1">
    <property type="protein sequence ID" value="AET1Gv20809800.1"/>
    <property type="gene ID" value="AET1Gv20809800"/>
</dbReference>
<dbReference type="EnsemblPlants" id="AET1Gv20809800.2">
    <property type="protein sequence ID" value="AET1Gv20809800.2"/>
    <property type="gene ID" value="AET1Gv20809800"/>
</dbReference>
<dbReference type="Gramene" id="AET1Gv20809800.3">
    <property type="protein sequence ID" value="AET1Gv20809800.3"/>
    <property type="gene ID" value="AET1Gv20809800"/>
</dbReference>
<reference evidence="2" key="5">
    <citation type="journal article" date="2021" name="G3 (Bethesda)">
        <title>Aegilops tauschii genome assembly Aet v5.0 features greater sequence contiguity and improved annotation.</title>
        <authorList>
            <person name="Wang L."/>
            <person name="Zhu T."/>
            <person name="Rodriguez J.C."/>
            <person name="Deal K.R."/>
            <person name="Dubcovsky J."/>
            <person name="McGuire P.E."/>
            <person name="Lux T."/>
            <person name="Spannagl M."/>
            <person name="Mayer K.F.X."/>
            <person name="Baldrich P."/>
            <person name="Meyers B.C."/>
            <person name="Huo N."/>
            <person name="Gu Y.Q."/>
            <person name="Zhou H."/>
            <person name="Devos K.M."/>
            <person name="Bennetzen J.L."/>
            <person name="Unver T."/>
            <person name="Budak H."/>
            <person name="Gulick P.J."/>
            <person name="Galiba G."/>
            <person name="Kalapos B."/>
            <person name="Nelson D.R."/>
            <person name="Li P."/>
            <person name="You F.M."/>
            <person name="Luo M.C."/>
            <person name="Dvorak J."/>
        </authorList>
    </citation>
    <scope>NUCLEOTIDE SEQUENCE [LARGE SCALE GENOMIC DNA]</scope>
    <source>
        <strain evidence="2">cv. AL8/78</strain>
    </source>
</reference>
<dbReference type="Gramene" id="AET1Gv20809800.2">
    <property type="protein sequence ID" value="AET1Gv20809800.2"/>
    <property type="gene ID" value="AET1Gv20809800"/>
</dbReference>
<accession>A0A452ZK20</accession>
<dbReference type="Gramene" id="AET1Gv20809800.1">
    <property type="protein sequence ID" value="AET1Gv20809800.1"/>
    <property type="gene ID" value="AET1Gv20809800"/>
</dbReference>
<evidence type="ECO:0000259" key="1">
    <source>
        <dbReference type="Pfam" id="PF03638"/>
    </source>
</evidence>
<dbReference type="Proteomes" id="UP000015105">
    <property type="component" value="Chromosome 1D"/>
</dbReference>
<dbReference type="AlphaFoldDB" id="A0A452ZK20"/>
<evidence type="ECO:0000313" key="2">
    <source>
        <dbReference type="EnsemblPlants" id="AET1Gv20809800.2"/>
    </source>
</evidence>
<name>A0A452ZK20_AEGTS</name>